<dbReference type="EMBL" id="CP022743">
    <property type="protein sequence ID" value="ASU32072.1"/>
    <property type="molecule type" value="Genomic_DNA"/>
</dbReference>
<gene>
    <name evidence="1" type="ORF">MuYL_0169</name>
</gene>
<dbReference type="Proteomes" id="UP000215002">
    <property type="component" value="Chromosome"/>
</dbReference>
<organism evidence="1 2">
    <name type="scientific">Mucilaginibacter xinganensis</name>
    <dbReference type="NCBI Taxonomy" id="1234841"/>
    <lineage>
        <taxon>Bacteria</taxon>
        <taxon>Pseudomonadati</taxon>
        <taxon>Bacteroidota</taxon>
        <taxon>Sphingobacteriia</taxon>
        <taxon>Sphingobacteriales</taxon>
        <taxon>Sphingobacteriaceae</taxon>
        <taxon>Mucilaginibacter</taxon>
    </lineage>
</organism>
<accession>A0A223NQ91</accession>
<evidence type="ECO:0000313" key="2">
    <source>
        <dbReference type="Proteomes" id="UP000215002"/>
    </source>
</evidence>
<proteinExistence type="predicted"/>
<evidence type="ECO:0000313" key="1">
    <source>
        <dbReference type="EMBL" id="ASU32072.1"/>
    </source>
</evidence>
<sequence length="48" mass="5468">MPCLFLLQAVKYKLNLVLCYNLCNLVTFEPNKEKPRSINAAGSFSYIV</sequence>
<reference evidence="1 2" key="1">
    <citation type="submission" date="2017-08" db="EMBL/GenBank/DDBJ databases">
        <title>Complete genome sequence of Mucilaginibacter sp. strain BJC16-A31.</title>
        <authorList>
            <consortium name="Henan University of Science and Technology"/>
            <person name="You X."/>
        </authorList>
    </citation>
    <scope>NUCLEOTIDE SEQUENCE [LARGE SCALE GENOMIC DNA]</scope>
    <source>
        <strain evidence="1 2">BJC16-A31</strain>
    </source>
</reference>
<name>A0A223NQ91_9SPHI</name>
<protein>
    <submittedName>
        <fullName evidence="1">Uncharacterized protein</fullName>
    </submittedName>
</protein>
<keyword evidence="2" id="KW-1185">Reference proteome</keyword>
<dbReference type="KEGG" id="muc:MuYL_0169"/>
<dbReference type="AlphaFoldDB" id="A0A223NQ91"/>